<keyword evidence="2" id="KW-1185">Reference proteome</keyword>
<protein>
    <submittedName>
        <fullName evidence="1">Nucleoside 2-deoxyribosyltransferase</fullName>
    </submittedName>
</protein>
<sequence>MSYYVAHRLFAAHDRALAAQLAHHLAQKLGEDHVFLPFCDTDEEDLVADVKGRRLFELDRERLRRIRALIAIVHGPSPDDGVCMEIGHAAARGVPVILLTTDFQEYSTTPDGPHTHFPDPLLDALATRIVRTPRLAAITQPSGTSRFADFALRNQVQVQQAIEACVDAALQLPAPTKSTTRVRADSTVYVEPSPYALSQHPLPDLVRCPSVTVIGPTRFSAGDPLTAARQDWATVLCSDRIVVDATGPETPPGAALLIGAACATGLPAAAYLPRSTYTHAAGREPNRRNLMIQYSVDALLNSEEEVTAWIGG</sequence>
<proteinExistence type="predicted"/>
<evidence type="ECO:0000313" key="2">
    <source>
        <dbReference type="Proteomes" id="UP001596065"/>
    </source>
</evidence>
<dbReference type="Proteomes" id="UP001596065">
    <property type="component" value="Unassembled WGS sequence"/>
</dbReference>
<organism evidence="1 2">
    <name type="scientific">Streptomyces nogalater</name>
    <dbReference type="NCBI Taxonomy" id="38314"/>
    <lineage>
        <taxon>Bacteria</taxon>
        <taxon>Bacillati</taxon>
        <taxon>Actinomycetota</taxon>
        <taxon>Actinomycetes</taxon>
        <taxon>Kitasatosporales</taxon>
        <taxon>Streptomycetaceae</taxon>
        <taxon>Streptomyces</taxon>
    </lineage>
</organism>
<dbReference type="EMBL" id="JBHSOE010000112">
    <property type="protein sequence ID" value="MFC5660732.1"/>
    <property type="molecule type" value="Genomic_DNA"/>
</dbReference>
<dbReference type="Pfam" id="PF05014">
    <property type="entry name" value="Nuc_deoxyrib_tr"/>
    <property type="match status" value="1"/>
</dbReference>
<dbReference type="Gene3D" id="3.40.50.450">
    <property type="match status" value="1"/>
</dbReference>
<gene>
    <name evidence="1" type="ORF">ACFP3J_35410</name>
</gene>
<dbReference type="InterPro" id="IPR007710">
    <property type="entry name" value="Nucleoside_deoxyribTrfase"/>
</dbReference>
<accession>A0ABW0WR17</accession>
<reference evidence="2" key="1">
    <citation type="journal article" date="2019" name="Int. J. Syst. Evol. Microbiol.">
        <title>The Global Catalogue of Microorganisms (GCM) 10K type strain sequencing project: providing services to taxonomists for standard genome sequencing and annotation.</title>
        <authorList>
            <consortium name="The Broad Institute Genomics Platform"/>
            <consortium name="The Broad Institute Genome Sequencing Center for Infectious Disease"/>
            <person name="Wu L."/>
            <person name="Ma J."/>
        </authorList>
    </citation>
    <scope>NUCLEOTIDE SEQUENCE [LARGE SCALE GENOMIC DNA]</scope>
    <source>
        <strain evidence="2">KCTC 5701</strain>
    </source>
</reference>
<evidence type="ECO:0000313" key="1">
    <source>
        <dbReference type="EMBL" id="MFC5660732.1"/>
    </source>
</evidence>
<dbReference type="RefSeq" id="WP_344353992.1">
    <property type="nucleotide sequence ID" value="NZ_BAAASM010000099.1"/>
</dbReference>
<comment type="caution">
    <text evidence="1">The sequence shown here is derived from an EMBL/GenBank/DDBJ whole genome shotgun (WGS) entry which is preliminary data.</text>
</comment>
<dbReference type="SUPFAM" id="SSF52309">
    <property type="entry name" value="N-(deoxy)ribosyltransferase-like"/>
    <property type="match status" value="2"/>
</dbReference>
<name>A0ABW0WR17_STRNO</name>